<reference evidence="1 2" key="1">
    <citation type="submission" date="2016-10" db="EMBL/GenBank/DDBJ databases">
        <authorList>
            <person name="de Groot N.N."/>
        </authorList>
    </citation>
    <scope>NUCLEOTIDE SEQUENCE [LARGE SCALE GENOMIC DNA]</scope>
    <source>
        <strain evidence="1 2">CGMCC 1.6291</strain>
    </source>
</reference>
<accession>A0A1H8ULL8</accession>
<dbReference type="EMBL" id="FOEG01000007">
    <property type="protein sequence ID" value="SEP04115.1"/>
    <property type="molecule type" value="Genomic_DNA"/>
</dbReference>
<name>A0A1H8ULL8_9GAMM</name>
<organism evidence="1 2">
    <name type="scientific">Aquisalimonas asiatica</name>
    <dbReference type="NCBI Taxonomy" id="406100"/>
    <lineage>
        <taxon>Bacteria</taxon>
        <taxon>Pseudomonadati</taxon>
        <taxon>Pseudomonadota</taxon>
        <taxon>Gammaproteobacteria</taxon>
        <taxon>Chromatiales</taxon>
        <taxon>Ectothiorhodospiraceae</taxon>
        <taxon>Aquisalimonas</taxon>
    </lineage>
</organism>
<dbReference type="STRING" id="406100.SAMN04488052_10779"/>
<dbReference type="OrthoDB" id="6520566at2"/>
<evidence type="ECO:0000313" key="1">
    <source>
        <dbReference type="EMBL" id="SEP04115.1"/>
    </source>
</evidence>
<keyword evidence="2" id="KW-1185">Reference proteome</keyword>
<dbReference type="RefSeq" id="WP_139209224.1">
    <property type="nucleotide sequence ID" value="NZ_FOEG01000007.1"/>
</dbReference>
<gene>
    <name evidence="1" type="ORF">SAMN04488052_10779</name>
</gene>
<sequence length="165" mass="18036">MTTTDWTWLPFESAHVRALLDHALASDRHHPTPDQMLENRYRVTGAPKPPAGELPPLEHIALDAVPAGLHLQVGHGLCLVSNGLPEGDVGALFAPGCHPDRDEDWRVTVERAAGVEQQVLWLPADAVEEVLQESDDTVWLGLRRDEERFGVEEYGLASAPGEADA</sequence>
<dbReference type="Proteomes" id="UP000199657">
    <property type="component" value="Unassembled WGS sequence"/>
</dbReference>
<proteinExistence type="predicted"/>
<protein>
    <submittedName>
        <fullName evidence="1">Uncharacterized protein</fullName>
    </submittedName>
</protein>
<evidence type="ECO:0000313" key="2">
    <source>
        <dbReference type="Proteomes" id="UP000199657"/>
    </source>
</evidence>
<dbReference type="AlphaFoldDB" id="A0A1H8ULL8"/>